<reference evidence="7 10" key="2">
    <citation type="submission" date="2020-06" db="EMBL/GenBank/DDBJ databases">
        <title>Taxonomy, biology and ecology of Rhodococcus bacteria occurring in California pistachio and other woody hosts as revealed by genome sequence analyses.</title>
        <authorList>
            <person name="Gai Y."/>
            <person name="Riely B."/>
        </authorList>
    </citation>
    <scope>NUCLEOTIDE SEQUENCE [LARGE SCALE GENOMIC DNA]</scope>
    <source>
        <strain evidence="7 10">BP-284</strain>
    </source>
</reference>
<dbReference type="SUPFAM" id="SSF53807">
    <property type="entry name" value="Helical backbone' metal receptor"/>
    <property type="match status" value="1"/>
</dbReference>
<dbReference type="OrthoDB" id="1846031at2"/>
<keyword evidence="4 5" id="KW-0732">Signal</keyword>
<dbReference type="PANTHER" id="PTHR30532:SF24">
    <property type="entry name" value="FERRIC ENTEROBACTIN-BINDING PERIPLASMIC PROTEIN FEPB"/>
    <property type="match status" value="1"/>
</dbReference>
<keyword evidence="3" id="KW-0813">Transport</keyword>
<dbReference type="InterPro" id="IPR051313">
    <property type="entry name" value="Bact_iron-sidero_bind"/>
</dbReference>
<dbReference type="Proteomes" id="UP001520140">
    <property type="component" value="Unassembled WGS sequence"/>
</dbReference>
<protein>
    <submittedName>
        <fullName evidence="7">ABC transporter substrate-binding protein</fullName>
    </submittedName>
    <submittedName>
        <fullName evidence="8">Iron complex transport system substrate-binding protein</fullName>
    </submittedName>
</protein>
<accession>A0A1I0UBL8</accession>
<name>A0A1I0UBL8_9NOCA</name>
<evidence type="ECO:0000313" key="10">
    <source>
        <dbReference type="Proteomes" id="UP001520140"/>
    </source>
</evidence>
<evidence type="ECO:0000313" key="9">
    <source>
        <dbReference type="Proteomes" id="UP000182054"/>
    </source>
</evidence>
<dbReference type="RefSeq" id="WP_068101454.1">
    <property type="nucleotide sequence ID" value="NZ_CP135915.1"/>
</dbReference>
<feature type="signal peptide" evidence="5">
    <location>
        <begin position="1"/>
        <end position="22"/>
    </location>
</feature>
<feature type="chain" id="PRO_5010172966" evidence="5">
    <location>
        <begin position="23"/>
        <end position="329"/>
    </location>
</feature>
<sequence length="329" mass="34203">MRHTVALSAAAAVLLLGTAACSSGDDGAPAGGSSDGAFPAQITDKFGTVTVESAPERVVTAGYNDQDFALALGVTPVATRGFTGYEYRTRPWAQEQLAGTDIPEVGSDTLDLEGVAAASPDLIMATYAYLEPSQYEQLGGIATTVGDIPGADGEETPGWRDQLAAYGTALGRAAEADTVRESVEESFATATAENPSFAGRTAAVALYLDGTFYILEAGDPRNRFFTDLGFVTPETTGTVSAERYDLLNQDTLVLLGVDREDVANDALLQSLPVVREDRTVYTGKFGTDVPAALGFASPLSLPYAVDALVPPLARATDDDPATVVGTVEG</sequence>
<reference evidence="8 9" key="1">
    <citation type="submission" date="2016-10" db="EMBL/GenBank/DDBJ databases">
        <authorList>
            <person name="de Groot N.N."/>
        </authorList>
    </citation>
    <scope>NUCLEOTIDE SEQUENCE [LARGE SCALE GENOMIC DNA]</scope>
    <source>
        <strain evidence="8 9">DSM 44908</strain>
    </source>
</reference>
<evidence type="ECO:0000256" key="1">
    <source>
        <dbReference type="ARBA" id="ARBA00004196"/>
    </source>
</evidence>
<keyword evidence="10" id="KW-1185">Reference proteome</keyword>
<evidence type="ECO:0000256" key="3">
    <source>
        <dbReference type="ARBA" id="ARBA00022448"/>
    </source>
</evidence>
<dbReference type="EMBL" id="FOJN01000017">
    <property type="protein sequence ID" value="SFA61197.1"/>
    <property type="molecule type" value="Genomic_DNA"/>
</dbReference>
<dbReference type="EMBL" id="JABUKG010000001">
    <property type="protein sequence ID" value="MBY6319262.1"/>
    <property type="molecule type" value="Genomic_DNA"/>
</dbReference>
<dbReference type="InterPro" id="IPR002491">
    <property type="entry name" value="ABC_transptr_periplasmic_BD"/>
</dbReference>
<dbReference type="PROSITE" id="PS50983">
    <property type="entry name" value="FE_B12_PBP"/>
    <property type="match status" value="1"/>
</dbReference>
<evidence type="ECO:0000313" key="8">
    <source>
        <dbReference type="EMBL" id="SFA61197.1"/>
    </source>
</evidence>
<dbReference type="GO" id="GO:1901678">
    <property type="term" value="P:iron coordination entity transport"/>
    <property type="evidence" value="ECO:0007669"/>
    <property type="project" value="UniProtKB-ARBA"/>
</dbReference>
<evidence type="ECO:0000256" key="4">
    <source>
        <dbReference type="ARBA" id="ARBA00022729"/>
    </source>
</evidence>
<proteinExistence type="inferred from homology"/>
<evidence type="ECO:0000259" key="6">
    <source>
        <dbReference type="PROSITE" id="PS50983"/>
    </source>
</evidence>
<dbReference type="Proteomes" id="UP000182054">
    <property type="component" value="Unassembled WGS sequence"/>
</dbReference>
<evidence type="ECO:0000256" key="5">
    <source>
        <dbReference type="SAM" id="SignalP"/>
    </source>
</evidence>
<dbReference type="GO" id="GO:0030288">
    <property type="term" value="C:outer membrane-bounded periplasmic space"/>
    <property type="evidence" value="ECO:0007669"/>
    <property type="project" value="TreeGrafter"/>
</dbReference>
<gene>
    <name evidence="7" type="ORF">HQ605_00330</name>
    <name evidence="8" type="ORF">SAMN05444374_11716</name>
</gene>
<dbReference type="PANTHER" id="PTHR30532">
    <property type="entry name" value="IRON III DICITRATE-BINDING PERIPLASMIC PROTEIN"/>
    <property type="match status" value="1"/>
</dbReference>
<dbReference type="Pfam" id="PF01497">
    <property type="entry name" value="Peripla_BP_2"/>
    <property type="match status" value="1"/>
</dbReference>
<dbReference type="AlphaFoldDB" id="A0A1I0UBL8"/>
<evidence type="ECO:0000313" key="7">
    <source>
        <dbReference type="EMBL" id="MBY6319262.1"/>
    </source>
</evidence>
<comment type="subcellular location">
    <subcellularLocation>
        <location evidence="1">Cell envelope</location>
    </subcellularLocation>
</comment>
<feature type="domain" description="Fe/B12 periplasmic-binding" evidence="6">
    <location>
        <begin position="57"/>
        <end position="316"/>
    </location>
</feature>
<dbReference type="PROSITE" id="PS51257">
    <property type="entry name" value="PROKAR_LIPOPROTEIN"/>
    <property type="match status" value="1"/>
</dbReference>
<dbReference type="GeneID" id="85487377"/>
<comment type="similarity">
    <text evidence="2">Belongs to the bacterial solute-binding protein 8 family.</text>
</comment>
<evidence type="ECO:0000256" key="2">
    <source>
        <dbReference type="ARBA" id="ARBA00008814"/>
    </source>
</evidence>
<organism evidence="8 9">
    <name type="scientific">Rhodococcoides kroppenstedtii</name>
    <dbReference type="NCBI Taxonomy" id="293050"/>
    <lineage>
        <taxon>Bacteria</taxon>
        <taxon>Bacillati</taxon>
        <taxon>Actinomycetota</taxon>
        <taxon>Actinomycetes</taxon>
        <taxon>Mycobacteriales</taxon>
        <taxon>Nocardiaceae</taxon>
        <taxon>Rhodococcoides</taxon>
    </lineage>
</organism>
<dbReference type="Gene3D" id="3.40.50.1980">
    <property type="entry name" value="Nitrogenase molybdenum iron protein domain"/>
    <property type="match status" value="2"/>
</dbReference>